<keyword evidence="8" id="KW-0449">Lipoprotein</keyword>
<accession>A0AAV4W0M4</accession>
<dbReference type="SUPFAM" id="SSF63825">
    <property type="entry name" value="YWTD domain"/>
    <property type="match status" value="1"/>
</dbReference>
<keyword evidence="5" id="KW-0325">Glycoprotein</keyword>
<evidence type="ECO:0000256" key="2">
    <source>
        <dbReference type="ARBA" id="ARBA00022729"/>
    </source>
</evidence>
<evidence type="ECO:0000313" key="9">
    <source>
        <dbReference type="Proteomes" id="UP001054945"/>
    </source>
</evidence>
<keyword evidence="8" id="KW-0675">Receptor</keyword>
<keyword evidence="2 7" id="KW-0732">Signal</keyword>
<dbReference type="InterPro" id="IPR011042">
    <property type="entry name" value="6-blade_b-propeller_TolB-like"/>
</dbReference>
<dbReference type="AlphaFoldDB" id="A0AAV4W0M4"/>
<keyword evidence="9" id="KW-1185">Reference proteome</keyword>
<dbReference type="Pfam" id="PF00058">
    <property type="entry name" value="Ldl_recept_b"/>
    <property type="match status" value="2"/>
</dbReference>
<keyword evidence="3" id="KW-0677">Repeat</keyword>
<evidence type="ECO:0000256" key="1">
    <source>
        <dbReference type="ARBA" id="ARBA00022536"/>
    </source>
</evidence>
<evidence type="ECO:0000256" key="5">
    <source>
        <dbReference type="ARBA" id="ARBA00023180"/>
    </source>
</evidence>
<dbReference type="PANTHER" id="PTHR46513">
    <property type="entry name" value="VITELLOGENIN RECEPTOR-LIKE PROTEIN-RELATED-RELATED"/>
    <property type="match status" value="1"/>
</dbReference>
<evidence type="ECO:0000256" key="7">
    <source>
        <dbReference type="SAM" id="SignalP"/>
    </source>
</evidence>
<feature type="repeat" description="LDL-receptor class B" evidence="6">
    <location>
        <begin position="63"/>
        <end position="106"/>
    </location>
</feature>
<evidence type="ECO:0000256" key="6">
    <source>
        <dbReference type="PROSITE-ProRule" id="PRU00461"/>
    </source>
</evidence>
<dbReference type="FunFam" id="2.120.10.30:FF:000241">
    <property type="entry name" value="Low-density lipoprotein receptor-related protein 6"/>
    <property type="match status" value="1"/>
</dbReference>
<dbReference type="InterPro" id="IPR000033">
    <property type="entry name" value="LDLR_classB_rpt"/>
</dbReference>
<dbReference type="SMART" id="SM00135">
    <property type="entry name" value="LY"/>
    <property type="match status" value="4"/>
</dbReference>
<proteinExistence type="predicted"/>
<feature type="signal peptide" evidence="7">
    <location>
        <begin position="1"/>
        <end position="18"/>
    </location>
</feature>
<reference evidence="8 9" key="1">
    <citation type="submission" date="2021-06" db="EMBL/GenBank/DDBJ databases">
        <title>Caerostris extrusa draft genome.</title>
        <authorList>
            <person name="Kono N."/>
            <person name="Arakawa K."/>
        </authorList>
    </citation>
    <scope>NUCLEOTIDE SEQUENCE [LARGE SCALE GENOMIC DNA]</scope>
</reference>
<dbReference type="EMBL" id="BPLR01015393">
    <property type="protein sequence ID" value="GIY75808.1"/>
    <property type="molecule type" value="Genomic_DNA"/>
</dbReference>
<evidence type="ECO:0000256" key="4">
    <source>
        <dbReference type="ARBA" id="ARBA00023157"/>
    </source>
</evidence>
<gene>
    <name evidence="8" type="primary">LRP6</name>
    <name evidence="8" type="ORF">CEXT_519811</name>
</gene>
<name>A0AAV4W0M4_CAEEX</name>
<feature type="chain" id="PRO_5043977531" evidence="7">
    <location>
        <begin position="19"/>
        <end position="216"/>
    </location>
</feature>
<comment type="caution">
    <text evidence="8">The sequence shown here is derived from an EMBL/GenBank/DDBJ whole genome shotgun (WGS) entry which is preliminary data.</text>
</comment>
<organism evidence="8 9">
    <name type="scientific">Caerostris extrusa</name>
    <name type="common">Bark spider</name>
    <name type="synonym">Caerostris bankana</name>
    <dbReference type="NCBI Taxonomy" id="172846"/>
    <lineage>
        <taxon>Eukaryota</taxon>
        <taxon>Metazoa</taxon>
        <taxon>Ecdysozoa</taxon>
        <taxon>Arthropoda</taxon>
        <taxon>Chelicerata</taxon>
        <taxon>Arachnida</taxon>
        <taxon>Araneae</taxon>
        <taxon>Araneomorphae</taxon>
        <taxon>Entelegynae</taxon>
        <taxon>Araneoidea</taxon>
        <taxon>Araneidae</taxon>
        <taxon>Caerostris</taxon>
    </lineage>
</organism>
<keyword evidence="4" id="KW-1015">Disulfide bond</keyword>
<sequence>MGCSYFLLLLLLAVYASGLTQLLFSNRKEIRLLDAEPRRRNSSRIIIKDLEDVNFLDFYYDEQLIYWADVGLEEIRYMNINDPKSNKSIISTGLISPDGLAVDWMGKKLYWSDSETNRIEVSNLDGSYRKVLFWSNLDQPRSIALVPTDGWMFWTDWGESPKIEKASMNGDQHSRVAIVTHGISWPNGIAIDYDTKRLYWTDAKEKYIASVDFKRK</sequence>
<feature type="repeat" description="LDL-receptor class B" evidence="6">
    <location>
        <begin position="150"/>
        <end position="195"/>
    </location>
</feature>
<dbReference type="Proteomes" id="UP001054945">
    <property type="component" value="Unassembled WGS sequence"/>
</dbReference>
<evidence type="ECO:0000256" key="3">
    <source>
        <dbReference type="ARBA" id="ARBA00022737"/>
    </source>
</evidence>
<feature type="repeat" description="LDL-receptor class B" evidence="6">
    <location>
        <begin position="107"/>
        <end position="149"/>
    </location>
</feature>
<protein>
    <submittedName>
        <fullName evidence="8">Low-density lipoprotein receptor-related protein 6</fullName>
    </submittedName>
</protein>
<dbReference type="PROSITE" id="PS51120">
    <property type="entry name" value="LDLRB"/>
    <property type="match status" value="3"/>
</dbReference>
<evidence type="ECO:0000313" key="8">
    <source>
        <dbReference type="EMBL" id="GIY75808.1"/>
    </source>
</evidence>
<dbReference type="InterPro" id="IPR050778">
    <property type="entry name" value="Cueball_EGF_LRP_Nidogen"/>
</dbReference>
<dbReference type="Gene3D" id="2.120.10.30">
    <property type="entry name" value="TolB, C-terminal domain"/>
    <property type="match status" value="1"/>
</dbReference>
<keyword evidence="1" id="KW-0245">EGF-like domain</keyword>